<evidence type="ECO:0000259" key="1">
    <source>
        <dbReference type="Pfam" id="PF24536"/>
    </source>
</evidence>
<accession>A0ABP0GQ55</accession>
<comment type="caution">
    <text evidence="2">The sequence shown here is derived from an EMBL/GenBank/DDBJ whole genome shotgun (WGS) entry which is preliminary data.</text>
</comment>
<keyword evidence="3" id="KW-1185">Reference proteome</keyword>
<name>A0ABP0GQ55_CLALP</name>
<dbReference type="Pfam" id="PF24536">
    <property type="entry name" value="NXPE4_C"/>
    <property type="match status" value="1"/>
</dbReference>
<evidence type="ECO:0000313" key="2">
    <source>
        <dbReference type="EMBL" id="CAK8693138.1"/>
    </source>
</evidence>
<dbReference type="EMBL" id="CAWYQH010000130">
    <property type="protein sequence ID" value="CAK8693138.1"/>
    <property type="molecule type" value="Genomic_DNA"/>
</dbReference>
<dbReference type="InterPro" id="IPR057106">
    <property type="entry name" value="NXPE4_C"/>
</dbReference>
<evidence type="ECO:0000313" key="3">
    <source>
        <dbReference type="Proteomes" id="UP001642483"/>
    </source>
</evidence>
<reference evidence="2 3" key="1">
    <citation type="submission" date="2024-02" db="EMBL/GenBank/DDBJ databases">
        <authorList>
            <person name="Daric V."/>
            <person name="Darras S."/>
        </authorList>
    </citation>
    <scope>NUCLEOTIDE SEQUENCE [LARGE SCALE GENOMIC DNA]</scope>
</reference>
<dbReference type="PROSITE" id="PS51257">
    <property type="entry name" value="PROKAR_LIPOPROTEIN"/>
    <property type="match status" value="1"/>
</dbReference>
<dbReference type="PANTHER" id="PTHR16165:SF5">
    <property type="entry name" value="NXPE FAMILY MEMBER 3"/>
    <property type="match status" value="1"/>
</dbReference>
<dbReference type="InterPro" id="IPR026845">
    <property type="entry name" value="NXPH/NXPE"/>
</dbReference>
<dbReference type="Pfam" id="PF06312">
    <property type="entry name" value="Neurexophilin"/>
    <property type="match status" value="1"/>
</dbReference>
<dbReference type="Proteomes" id="UP001642483">
    <property type="component" value="Unassembled WGS sequence"/>
</dbReference>
<proteinExistence type="predicted"/>
<protein>
    <recommendedName>
        <fullName evidence="1">NXPE C-terminal domain-containing protein</fullName>
    </recommendedName>
</protein>
<sequence length="566" mass="63335">MRKLLKNKKACCVLLLVIAACNVLLLGIGMKNSSAKKFPQQPFVFSPISPEKSSIVTKYFRWPQAKPFIQDSDVTNPFHTSFSMLHPADKHKKGDRIAVKITARNGRGEMKTFGGDYFRVLLTSNDLLNGVTGDVIDHENGSYTVYVPLPFDGEGHLKVILIHPSESVQVLRKVTSSKGSPGLIFSGLFDDGKWQERAECNVWLHTMEGATEPELRANYCNFSHATMGEPWICEKPSQVPCSFIKTYEVARTYDAADILRESGLFRKGVNLRVMVGQPIKLEIFPSHATNQKLAPCRLPEVDSLPPRPGGYFFKDEWNSFHCRARHFATSQDEASCLEGKTIYFLGDSTIRQWYSYYVPLGLPSLIPKLKSGLSSFLGLKPGVAIWEKGPVTNLWEPRQATDPINNITLHFSAHGPPLQNGGSPYTMPYIADRLDGVKGGAGTAVVVTIGPHLLLFHPSVFITRLRGILRAMRRLLERAPSTQIFFKGFNVYKMDDLGSNQCCLFDWLAYRLDSIARRMIGDTQGVIYLDAWDMSASHHSTPNGLHTQAHVVRNELQLFLSFLCPK</sequence>
<organism evidence="2 3">
    <name type="scientific">Clavelina lepadiformis</name>
    <name type="common">Light-bulb sea squirt</name>
    <name type="synonym">Ascidia lepadiformis</name>
    <dbReference type="NCBI Taxonomy" id="159417"/>
    <lineage>
        <taxon>Eukaryota</taxon>
        <taxon>Metazoa</taxon>
        <taxon>Chordata</taxon>
        <taxon>Tunicata</taxon>
        <taxon>Ascidiacea</taxon>
        <taxon>Aplousobranchia</taxon>
        <taxon>Clavelinidae</taxon>
        <taxon>Clavelina</taxon>
    </lineage>
</organism>
<gene>
    <name evidence="2" type="ORF">CVLEPA_LOCUS26460</name>
</gene>
<dbReference type="PANTHER" id="PTHR16165">
    <property type="entry name" value="NXPE FAMILY MEMBER"/>
    <property type="match status" value="1"/>
</dbReference>
<feature type="domain" description="NXPE C-terminal" evidence="1">
    <location>
        <begin position="317"/>
        <end position="564"/>
    </location>
</feature>